<sequence length="162" mass="19583">MTDIVDQQCGIGVENKISDYTFEERLTHLADYKKKHGDCNVPQRSKEYTSLGRWVNTQRDEYKKYKESKKSSMTKVRIRVLEELDFKWKVKLFITFEDRLTQLADYKKKYGDCNVPRDFEEYTTLGKWVSSQRTEYKRYKESKKSSMTKVRIRALEKLDFKW</sequence>
<keyword evidence="3" id="KW-1185">Reference proteome</keyword>
<dbReference type="InParanoid" id="A0A1E7FZP1"/>
<dbReference type="Proteomes" id="UP000095751">
    <property type="component" value="Unassembled WGS sequence"/>
</dbReference>
<dbReference type="PANTHER" id="PTHR33418:SF1">
    <property type="entry name" value="HELICASE-ASSOCIATED DOMAIN-CONTAINING PROTEIN"/>
    <property type="match status" value="1"/>
</dbReference>
<feature type="non-terminal residue" evidence="2">
    <location>
        <position position="162"/>
    </location>
</feature>
<reference evidence="2 3" key="1">
    <citation type="submission" date="2016-09" db="EMBL/GenBank/DDBJ databases">
        <title>Extensive genetic diversity and differential bi-allelic expression allows diatom success in the polar Southern Ocean.</title>
        <authorList>
            <consortium name="DOE Joint Genome Institute"/>
            <person name="Mock T."/>
            <person name="Otillar R.P."/>
            <person name="Strauss J."/>
            <person name="Dupont C."/>
            <person name="Frickenhaus S."/>
            <person name="Maumus F."/>
            <person name="Mcmullan M."/>
            <person name="Sanges R."/>
            <person name="Schmutz J."/>
            <person name="Toseland A."/>
            <person name="Valas R."/>
            <person name="Veluchamy A."/>
            <person name="Ward B.J."/>
            <person name="Allen A."/>
            <person name="Barry K."/>
            <person name="Falciatore A."/>
            <person name="Ferrante M."/>
            <person name="Fortunato A.E."/>
            <person name="Gloeckner G."/>
            <person name="Gruber A."/>
            <person name="Hipkin R."/>
            <person name="Janech M."/>
            <person name="Kroth P."/>
            <person name="Leese F."/>
            <person name="Lindquist E."/>
            <person name="Lyon B.R."/>
            <person name="Martin J."/>
            <person name="Mayer C."/>
            <person name="Parker M."/>
            <person name="Quesneville H."/>
            <person name="Raymond J."/>
            <person name="Uhlig C."/>
            <person name="Valentin K.U."/>
            <person name="Worden A.Z."/>
            <person name="Armbrust E.V."/>
            <person name="Bowler C."/>
            <person name="Green B."/>
            <person name="Moulton V."/>
            <person name="Van Oosterhout C."/>
            <person name="Grigoriev I."/>
        </authorList>
    </citation>
    <scope>NUCLEOTIDE SEQUENCE [LARGE SCALE GENOMIC DNA]</scope>
    <source>
        <strain evidence="2 3">CCMP1102</strain>
    </source>
</reference>
<accession>A0A1E7FZP1</accession>
<gene>
    <name evidence="2" type="ORF">FRACYDRAFT_178329</name>
</gene>
<feature type="domain" description="Helicase-associated" evidence="1">
    <location>
        <begin position="95"/>
        <end position="160"/>
    </location>
</feature>
<name>A0A1E7FZP1_9STRA</name>
<dbReference type="Gene3D" id="6.10.140.530">
    <property type="match status" value="2"/>
</dbReference>
<dbReference type="EMBL" id="KV784353">
    <property type="protein sequence ID" value="OEU23617.1"/>
    <property type="molecule type" value="Genomic_DNA"/>
</dbReference>
<proteinExistence type="predicted"/>
<evidence type="ECO:0000259" key="1">
    <source>
        <dbReference type="Pfam" id="PF03457"/>
    </source>
</evidence>
<protein>
    <recommendedName>
        <fullName evidence="1">Helicase-associated domain-containing protein</fullName>
    </recommendedName>
</protein>
<organism evidence="2 3">
    <name type="scientific">Fragilariopsis cylindrus CCMP1102</name>
    <dbReference type="NCBI Taxonomy" id="635003"/>
    <lineage>
        <taxon>Eukaryota</taxon>
        <taxon>Sar</taxon>
        <taxon>Stramenopiles</taxon>
        <taxon>Ochrophyta</taxon>
        <taxon>Bacillariophyta</taxon>
        <taxon>Bacillariophyceae</taxon>
        <taxon>Bacillariophycidae</taxon>
        <taxon>Bacillariales</taxon>
        <taxon>Bacillariaceae</taxon>
        <taxon>Fragilariopsis</taxon>
    </lineage>
</organism>
<dbReference type="PANTHER" id="PTHR33418">
    <property type="entry name" value="HELICASE-ASSOCIATED"/>
    <property type="match status" value="1"/>
</dbReference>
<dbReference type="Pfam" id="PF03457">
    <property type="entry name" value="HA"/>
    <property type="match status" value="2"/>
</dbReference>
<evidence type="ECO:0000313" key="3">
    <source>
        <dbReference type="Proteomes" id="UP000095751"/>
    </source>
</evidence>
<dbReference type="InterPro" id="IPR005114">
    <property type="entry name" value="Helicase_assoc"/>
</dbReference>
<feature type="domain" description="Helicase-associated" evidence="1">
    <location>
        <begin position="19"/>
        <end position="86"/>
    </location>
</feature>
<dbReference type="KEGG" id="fcy:FRACYDRAFT_178329"/>
<evidence type="ECO:0000313" key="2">
    <source>
        <dbReference type="EMBL" id="OEU23617.1"/>
    </source>
</evidence>
<dbReference type="AlphaFoldDB" id="A0A1E7FZP1"/>